<dbReference type="PROSITE" id="PS00062">
    <property type="entry name" value="ALDOKETO_REDUCTASE_2"/>
    <property type="match status" value="1"/>
</dbReference>
<protein>
    <submittedName>
        <fullName evidence="2">Aryl-alcohol dehydrogenase</fullName>
    </submittedName>
</protein>
<organism evidence="2 3">
    <name type="scientific">Reinekea blandensis MED297</name>
    <dbReference type="NCBI Taxonomy" id="314283"/>
    <lineage>
        <taxon>Bacteria</taxon>
        <taxon>Pseudomonadati</taxon>
        <taxon>Pseudomonadota</taxon>
        <taxon>Gammaproteobacteria</taxon>
        <taxon>Oceanospirillales</taxon>
        <taxon>Saccharospirillaceae</taxon>
        <taxon>Reinekea</taxon>
    </lineage>
</organism>
<keyword evidence="3" id="KW-1185">Reference proteome</keyword>
<dbReference type="HOGENOM" id="CLU_023205_8_0_6"/>
<dbReference type="Proteomes" id="UP000005953">
    <property type="component" value="Unassembled WGS sequence"/>
</dbReference>
<dbReference type="InterPro" id="IPR050523">
    <property type="entry name" value="AKR_Detox_Biosynth"/>
</dbReference>
<dbReference type="GO" id="GO:0005829">
    <property type="term" value="C:cytosol"/>
    <property type="evidence" value="ECO:0007669"/>
    <property type="project" value="TreeGrafter"/>
</dbReference>
<comment type="caution">
    <text evidence="2">The sequence shown here is derived from an EMBL/GenBank/DDBJ whole genome shotgun (WGS) entry which is preliminary data.</text>
</comment>
<accession>A4BAG6</accession>
<dbReference type="InterPro" id="IPR018170">
    <property type="entry name" value="Aldo/ket_reductase_CS"/>
</dbReference>
<dbReference type="RefSeq" id="WP_008041515.1">
    <property type="nucleotide sequence ID" value="NZ_CH724149.1"/>
</dbReference>
<dbReference type="GO" id="GO:0016491">
    <property type="term" value="F:oxidoreductase activity"/>
    <property type="evidence" value="ECO:0007669"/>
    <property type="project" value="InterPro"/>
</dbReference>
<dbReference type="Pfam" id="PF00248">
    <property type="entry name" value="Aldo_ket_red"/>
    <property type="match status" value="1"/>
</dbReference>
<dbReference type="Gene3D" id="3.20.20.100">
    <property type="entry name" value="NADP-dependent oxidoreductase domain"/>
    <property type="match status" value="1"/>
</dbReference>
<dbReference type="InterPro" id="IPR023210">
    <property type="entry name" value="NADP_OxRdtase_dom"/>
</dbReference>
<evidence type="ECO:0000313" key="2">
    <source>
        <dbReference type="EMBL" id="EAR10922.1"/>
    </source>
</evidence>
<sequence>MQRLPIPKSDLTYSRLVYGAWRLADDTNRTTEHVRAKIDAALNEGITTFDHADIYGNYECERLFGQVLATDPGLRNQIELVSKCDIALMSDKYPDRRVNHYDTSAEHIRTSVDRSLQMLKTDHLDTLLIHRPDPLMNAAETGAALDDLVRAGKVRSVGVSNFRPDDWRLLQKHMQHPLVINQIEISVLHTEALTNGDLSALQLDDMAIMAWSPLAGGRLFRDEAAAQRVRPLLQAIADEQNSRLDCVAFAWLLAHPANILPVVGTNNLDRIRGIGQAMDITIDRQTWFEIYVAALGHGVP</sequence>
<feature type="domain" description="NADP-dependent oxidoreductase" evidence="1">
    <location>
        <begin position="15"/>
        <end position="287"/>
    </location>
</feature>
<dbReference type="InterPro" id="IPR036812">
    <property type="entry name" value="NAD(P)_OxRdtase_dom_sf"/>
</dbReference>
<dbReference type="AlphaFoldDB" id="A4BAG6"/>
<dbReference type="STRING" id="314283.MED297_10441"/>
<evidence type="ECO:0000259" key="1">
    <source>
        <dbReference type="Pfam" id="PF00248"/>
    </source>
</evidence>
<proteinExistence type="predicted"/>
<evidence type="ECO:0000313" key="3">
    <source>
        <dbReference type="Proteomes" id="UP000005953"/>
    </source>
</evidence>
<dbReference type="SUPFAM" id="SSF51430">
    <property type="entry name" value="NAD(P)-linked oxidoreductase"/>
    <property type="match status" value="1"/>
</dbReference>
<dbReference type="PANTHER" id="PTHR43364:SF1">
    <property type="entry name" value="OXIDOREDUCTASE YDHF"/>
    <property type="match status" value="1"/>
</dbReference>
<dbReference type="OrthoDB" id="9768793at2"/>
<reference evidence="2 3" key="1">
    <citation type="submission" date="2006-02" db="EMBL/GenBank/DDBJ databases">
        <authorList>
            <person name="Pinhassi J."/>
            <person name="Pedros-Alio C."/>
            <person name="Ferriera S."/>
            <person name="Johnson J."/>
            <person name="Kravitz S."/>
            <person name="Halpern A."/>
            <person name="Remington K."/>
            <person name="Beeson K."/>
            <person name="Tran B."/>
            <person name="Rogers Y.-H."/>
            <person name="Friedman R."/>
            <person name="Venter J.C."/>
        </authorList>
    </citation>
    <scope>NUCLEOTIDE SEQUENCE [LARGE SCALE GENOMIC DNA]</scope>
    <source>
        <strain evidence="2 3">MED297</strain>
    </source>
</reference>
<name>A4BAG6_9GAMM</name>
<dbReference type="EMBL" id="AAOE01000002">
    <property type="protein sequence ID" value="EAR10922.1"/>
    <property type="molecule type" value="Genomic_DNA"/>
</dbReference>
<gene>
    <name evidence="2" type="ORF">MED297_10441</name>
</gene>
<dbReference type="CDD" id="cd19092">
    <property type="entry name" value="AKR_BsYcsN_EcYdhF-like"/>
    <property type="match status" value="1"/>
</dbReference>
<dbReference type="PANTHER" id="PTHR43364">
    <property type="entry name" value="NADH-SPECIFIC METHYLGLYOXAL REDUCTASE-RELATED"/>
    <property type="match status" value="1"/>
</dbReference>